<dbReference type="EMBL" id="ML737225">
    <property type="protein sequence ID" value="KAE8335231.1"/>
    <property type="molecule type" value="Genomic_DNA"/>
</dbReference>
<accession>A0A5N6XPW7</accession>
<sequence>MAQAGRKARCKIAQTTPTCKEEMTHEEGSVSDECSQSAYCPYQGRPVTVLISSVLLEKFPSLLSSIKKNPSPPSSGPSFSAQGVSTSVAFVDVDEDTGHTFINYLYTGTFQILKISSSTSSTCGQPIGLMEYTVLL</sequence>
<evidence type="ECO:0000313" key="1">
    <source>
        <dbReference type="EMBL" id="KAE8335231.1"/>
    </source>
</evidence>
<proteinExistence type="predicted"/>
<dbReference type="OrthoDB" id="3594103at2759"/>
<reference evidence="1" key="1">
    <citation type="submission" date="2019-04" db="EMBL/GenBank/DDBJ databases">
        <title>Friends and foes A comparative genomics study of 23 Aspergillus species from section Flavi.</title>
        <authorList>
            <consortium name="DOE Joint Genome Institute"/>
            <person name="Kjaerbolling I."/>
            <person name="Vesth T."/>
            <person name="Frisvad J.C."/>
            <person name="Nybo J.L."/>
            <person name="Theobald S."/>
            <person name="Kildgaard S."/>
            <person name="Isbrandt T."/>
            <person name="Kuo A."/>
            <person name="Sato A."/>
            <person name="Lyhne E.K."/>
            <person name="Kogle M.E."/>
            <person name="Wiebenga A."/>
            <person name="Kun R.S."/>
            <person name="Lubbers R.J."/>
            <person name="Makela M.R."/>
            <person name="Barry K."/>
            <person name="Chovatia M."/>
            <person name="Clum A."/>
            <person name="Daum C."/>
            <person name="Haridas S."/>
            <person name="He G."/>
            <person name="LaButti K."/>
            <person name="Lipzen A."/>
            <person name="Mondo S."/>
            <person name="Riley R."/>
            <person name="Salamov A."/>
            <person name="Simmons B.A."/>
            <person name="Magnuson J.K."/>
            <person name="Henrissat B."/>
            <person name="Mortensen U.H."/>
            <person name="Larsen T.O."/>
            <person name="Devries R.P."/>
            <person name="Grigoriev I.V."/>
            <person name="Machida M."/>
            <person name="Baker S.E."/>
            <person name="Andersen M.R."/>
        </authorList>
    </citation>
    <scope>NUCLEOTIDE SEQUENCE</scope>
    <source>
        <strain evidence="1">CBS 117612</strain>
    </source>
</reference>
<gene>
    <name evidence="1" type="ORF">BDV24DRAFT_169402</name>
</gene>
<dbReference type="AlphaFoldDB" id="A0A5N6XPW7"/>
<protein>
    <submittedName>
        <fullName evidence="1">Uncharacterized protein</fullName>
    </submittedName>
</protein>
<organism evidence="1">
    <name type="scientific">Aspergillus arachidicola</name>
    <dbReference type="NCBI Taxonomy" id="656916"/>
    <lineage>
        <taxon>Eukaryota</taxon>
        <taxon>Fungi</taxon>
        <taxon>Dikarya</taxon>
        <taxon>Ascomycota</taxon>
        <taxon>Pezizomycotina</taxon>
        <taxon>Eurotiomycetes</taxon>
        <taxon>Eurotiomycetidae</taxon>
        <taxon>Eurotiales</taxon>
        <taxon>Aspergillaceae</taxon>
        <taxon>Aspergillus</taxon>
        <taxon>Aspergillus subgen. Circumdati</taxon>
    </lineage>
</organism>
<name>A0A5N6XPW7_9EURO</name>
<dbReference type="Proteomes" id="UP000325558">
    <property type="component" value="Unassembled WGS sequence"/>
</dbReference>